<protein>
    <submittedName>
        <fullName evidence="4">GNAT superfamily N-acetyltransferase</fullName>
    </submittedName>
</protein>
<sequence>MFGVPLLLWRIVTPPSIGDMLSENGPVVALRRLRPEDLPFVVDQHLQHFPDGFFARLGRAFLTEYYLSYCTDHSSCAVVATDGAEPIGYLAGTSDLVGHRRHVISAHGRALTKRAVLALIRNPTLAVSFARTRGMRYLKKLVFRRGRAPAASGPARRSAVLHHVVVVAEYRGRGVGAALIAAFEDDARHAGCHELTLVTQTGGPATDYYRRSGWTAVGEHRTPDGAPLSTFTKAVTSREAGPQDRRFVAE</sequence>
<dbReference type="SUPFAM" id="SSF55729">
    <property type="entry name" value="Acyl-CoA N-acyltransferases (Nat)"/>
    <property type="match status" value="1"/>
</dbReference>
<dbReference type="PANTHER" id="PTHR43877">
    <property type="entry name" value="AMINOALKYLPHOSPHONATE N-ACETYLTRANSFERASE-RELATED-RELATED"/>
    <property type="match status" value="1"/>
</dbReference>
<reference evidence="4 5" key="1">
    <citation type="submission" date="2021-01" db="EMBL/GenBank/DDBJ databases">
        <title>Sequencing the genomes of 1000 actinobacteria strains.</title>
        <authorList>
            <person name="Klenk H.-P."/>
        </authorList>
    </citation>
    <scope>NUCLEOTIDE SEQUENCE [LARGE SCALE GENOMIC DNA]</scope>
    <source>
        <strain evidence="4 5">DSM 18239</strain>
    </source>
</reference>
<evidence type="ECO:0000256" key="1">
    <source>
        <dbReference type="ARBA" id="ARBA00022679"/>
    </source>
</evidence>
<proteinExistence type="predicted"/>
<evidence type="ECO:0000313" key="4">
    <source>
        <dbReference type="EMBL" id="MBM7509550.1"/>
    </source>
</evidence>
<keyword evidence="2" id="KW-0012">Acyltransferase</keyword>
<keyword evidence="5" id="KW-1185">Reference proteome</keyword>
<evidence type="ECO:0000313" key="5">
    <source>
        <dbReference type="Proteomes" id="UP000732378"/>
    </source>
</evidence>
<dbReference type="CDD" id="cd04301">
    <property type="entry name" value="NAT_SF"/>
    <property type="match status" value="1"/>
</dbReference>
<keyword evidence="1" id="KW-0808">Transferase</keyword>
<evidence type="ECO:0000259" key="3">
    <source>
        <dbReference type="PROSITE" id="PS51186"/>
    </source>
</evidence>
<comment type="caution">
    <text evidence="4">The sequence shown here is derived from an EMBL/GenBank/DDBJ whole genome shotgun (WGS) entry which is preliminary data.</text>
</comment>
<accession>A0ABS2MEH5</accession>
<dbReference type="InterPro" id="IPR050832">
    <property type="entry name" value="Bact_Acetyltransf"/>
</dbReference>
<dbReference type="Pfam" id="PF00583">
    <property type="entry name" value="Acetyltransf_1"/>
    <property type="match status" value="1"/>
</dbReference>
<dbReference type="PROSITE" id="PS51186">
    <property type="entry name" value="GNAT"/>
    <property type="match status" value="1"/>
</dbReference>
<dbReference type="InterPro" id="IPR000182">
    <property type="entry name" value="GNAT_dom"/>
</dbReference>
<evidence type="ECO:0000256" key="2">
    <source>
        <dbReference type="ARBA" id="ARBA00023315"/>
    </source>
</evidence>
<dbReference type="Gene3D" id="3.40.630.30">
    <property type="match status" value="1"/>
</dbReference>
<dbReference type="EMBL" id="JAFBBZ010000001">
    <property type="protein sequence ID" value="MBM7509550.1"/>
    <property type="molecule type" value="Genomic_DNA"/>
</dbReference>
<dbReference type="Proteomes" id="UP000732378">
    <property type="component" value="Unassembled WGS sequence"/>
</dbReference>
<gene>
    <name evidence="4" type="ORF">JOE61_003364</name>
</gene>
<dbReference type="RefSeq" id="WP_204797273.1">
    <property type="nucleotide sequence ID" value="NZ_JACDTV010000030.1"/>
</dbReference>
<feature type="domain" description="N-acetyltransferase" evidence="3">
    <location>
        <begin position="28"/>
        <end position="238"/>
    </location>
</feature>
<name>A0ABS2MEH5_9ACTN</name>
<organism evidence="4 5">
    <name type="scientific">Nocardioides salarius</name>
    <dbReference type="NCBI Taxonomy" id="374513"/>
    <lineage>
        <taxon>Bacteria</taxon>
        <taxon>Bacillati</taxon>
        <taxon>Actinomycetota</taxon>
        <taxon>Actinomycetes</taxon>
        <taxon>Propionibacteriales</taxon>
        <taxon>Nocardioidaceae</taxon>
        <taxon>Nocardioides</taxon>
    </lineage>
</organism>
<dbReference type="InterPro" id="IPR016181">
    <property type="entry name" value="Acyl_CoA_acyltransferase"/>
</dbReference>
<dbReference type="PANTHER" id="PTHR43877:SF2">
    <property type="entry name" value="AMINOALKYLPHOSPHONATE N-ACETYLTRANSFERASE-RELATED"/>
    <property type="match status" value="1"/>
</dbReference>